<comment type="caution">
    <text evidence="1">The sequence shown here is derived from an EMBL/GenBank/DDBJ whole genome shotgun (WGS) entry which is preliminary data.</text>
</comment>
<proteinExistence type="predicted"/>
<keyword evidence="2" id="KW-1185">Reference proteome</keyword>
<name>A0ABP9VH57_9DEIO</name>
<gene>
    <name evidence="1" type="ORF">Dxin01_04334</name>
</gene>
<organism evidence="1 2">
    <name type="scientific">Deinococcus xinjiangensis</name>
    <dbReference type="NCBI Taxonomy" id="457454"/>
    <lineage>
        <taxon>Bacteria</taxon>
        <taxon>Thermotogati</taxon>
        <taxon>Deinococcota</taxon>
        <taxon>Deinococci</taxon>
        <taxon>Deinococcales</taxon>
        <taxon>Deinococcaceae</taxon>
        <taxon>Deinococcus</taxon>
    </lineage>
</organism>
<dbReference type="Proteomes" id="UP001458946">
    <property type="component" value="Unassembled WGS sequence"/>
</dbReference>
<evidence type="ECO:0000313" key="2">
    <source>
        <dbReference type="Proteomes" id="UP001458946"/>
    </source>
</evidence>
<dbReference type="EMBL" id="BAABRN010000171">
    <property type="protein sequence ID" value="GAA5504556.1"/>
    <property type="molecule type" value="Genomic_DNA"/>
</dbReference>
<accession>A0ABP9VH57</accession>
<protein>
    <submittedName>
        <fullName evidence="1">Uncharacterized protein</fullName>
    </submittedName>
</protein>
<evidence type="ECO:0000313" key="1">
    <source>
        <dbReference type="EMBL" id="GAA5504556.1"/>
    </source>
</evidence>
<sequence>MLVQFAKFAEQMSIAQRMFRRKTKIGVPSVVNHDAHEVSQYTS</sequence>
<reference evidence="1 2" key="1">
    <citation type="submission" date="2024-02" db="EMBL/GenBank/DDBJ databases">
        <title>Deinococcus xinjiangensis NBRC 107630.</title>
        <authorList>
            <person name="Ichikawa N."/>
            <person name="Katano-Makiyama Y."/>
            <person name="Hidaka K."/>
        </authorList>
    </citation>
    <scope>NUCLEOTIDE SEQUENCE [LARGE SCALE GENOMIC DNA]</scope>
    <source>
        <strain evidence="1 2">NBRC 107630</strain>
    </source>
</reference>